<dbReference type="SUPFAM" id="SSF161098">
    <property type="entry name" value="MetI-like"/>
    <property type="match status" value="1"/>
</dbReference>
<keyword evidence="6 7" id="KW-0472">Membrane</keyword>
<dbReference type="NCBIfam" id="TIGR01097">
    <property type="entry name" value="PhnE"/>
    <property type="match status" value="1"/>
</dbReference>
<keyword evidence="10" id="KW-1185">Reference proteome</keyword>
<evidence type="ECO:0000256" key="4">
    <source>
        <dbReference type="ARBA" id="ARBA00022692"/>
    </source>
</evidence>
<feature type="domain" description="ABC transmembrane type-1" evidence="8">
    <location>
        <begin position="147"/>
        <end position="330"/>
    </location>
</feature>
<comment type="similarity">
    <text evidence="7">Belongs to the binding-protein-dependent transport system permease family.</text>
</comment>
<dbReference type="RefSeq" id="WP_272743862.1">
    <property type="nucleotide sequence ID" value="NZ_JAQQKV010000001.1"/>
</dbReference>
<evidence type="ECO:0000256" key="7">
    <source>
        <dbReference type="RuleBase" id="RU363032"/>
    </source>
</evidence>
<evidence type="ECO:0000256" key="3">
    <source>
        <dbReference type="ARBA" id="ARBA00022475"/>
    </source>
</evidence>
<keyword evidence="4 7" id="KW-0812">Transmembrane</keyword>
<evidence type="ECO:0000256" key="5">
    <source>
        <dbReference type="ARBA" id="ARBA00022989"/>
    </source>
</evidence>
<gene>
    <name evidence="9" type="primary">phnE</name>
    <name evidence="9" type="ORF">PQU98_05360</name>
</gene>
<evidence type="ECO:0000256" key="2">
    <source>
        <dbReference type="ARBA" id="ARBA00022448"/>
    </source>
</evidence>
<sequence>MKPLIPPPVAAETWRYPKPYGLKTLILSLMAMFVLWQTAVRVELPKAVALTAEAVGSVFGSGAESQVAKGFATVAGQLFPLEMSERVEVSRIENFDRENLPAFSYIEHETTEVETLNPDTLEVEAATETTEILVKPYGYLMTVGVKMLETLEIALWGTILAVILGLPLALLGASNLAPNRWVQGLSRSVVSLLRAVPELISALFLVLAYGFGPMAGILALALHAAGFFGKFYADDIEAADPKPQEALRAIGAGCLKVFRHAILPMVWPNYIASTLYILDRNVRMATVIGLVGAGGIGQELKGRYDMYDYGHVGTILVAIFVLVLILEQISVRLRKHYL</sequence>
<dbReference type="PANTHER" id="PTHR30043">
    <property type="entry name" value="PHOSPHONATES TRANSPORT SYSTEM PERMEASE PROTEIN"/>
    <property type="match status" value="1"/>
</dbReference>
<dbReference type="Gene3D" id="1.10.3720.10">
    <property type="entry name" value="MetI-like"/>
    <property type="match status" value="1"/>
</dbReference>
<evidence type="ECO:0000313" key="10">
    <source>
        <dbReference type="Proteomes" id="UP001218579"/>
    </source>
</evidence>
<dbReference type="EMBL" id="JAQQKV010000001">
    <property type="protein sequence ID" value="MDC7675545.1"/>
    <property type="molecule type" value="Genomic_DNA"/>
</dbReference>
<evidence type="ECO:0000313" key="9">
    <source>
        <dbReference type="EMBL" id="MDC7675545.1"/>
    </source>
</evidence>
<organism evidence="9 10">
    <name type="scientific">Asticcacaulis machinosus</name>
    <dbReference type="NCBI Taxonomy" id="2984211"/>
    <lineage>
        <taxon>Bacteria</taxon>
        <taxon>Pseudomonadati</taxon>
        <taxon>Pseudomonadota</taxon>
        <taxon>Alphaproteobacteria</taxon>
        <taxon>Caulobacterales</taxon>
        <taxon>Caulobacteraceae</taxon>
        <taxon>Asticcacaulis</taxon>
    </lineage>
</organism>
<feature type="transmembrane region" description="Helical" evidence="7">
    <location>
        <begin position="153"/>
        <end position="178"/>
    </location>
</feature>
<feature type="transmembrane region" description="Helical" evidence="7">
    <location>
        <begin position="309"/>
        <end position="326"/>
    </location>
</feature>
<dbReference type="PANTHER" id="PTHR30043:SF1">
    <property type="entry name" value="ABC TRANSPORT SYSTEM PERMEASE PROTEIN P69"/>
    <property type="match status" value="1"/>
</dbReference>
<evidence type="ECO:0000256" key="6">
    <source>
        <dbReference type="ARBA" id="ARBA00023136"/>
    </source>
</evidence>
<accession>A0ABT5HH13</accession>
<reference evidence="9 10" key="1">
    <citation type="submission" date="2023-01" db="EMBL/GenBank/DDBJ databases">
        <title>Novel species of the genus Asticcacaulis isolated from rivers.</title>
        <authorList>
            <person name="Lu H."/>
        </authorList>
    </citation>
    <scope>NUCLEOTIDE SEQUENCE [LARGE SCALE GENOMIC DNA]</scope>
    <source>
        <strain evidence="9 10">LKC15W</strain>
    </source>
</reference>
<evidence type="ECO:0000256" key="1">
    <source>
        <dbReference type="ARBA" id="ARBA00004651"/>
    </source>
</evidence>
<keyword evidence="5 7" id="KW-1133">Transmembrane helix</keyword>
<evidence type="ECO:0000259" key="8">
    <source>
        <dbReference type="PROSITE" id="PS50928"/>
    </source>
</evidence>
<dbReference type="PROSITE" id="PS50928">
    <property type="entry name" value="ABC_TM1"/>
    <property type="match status" value="1"/>
</dbReference>
<name>A0ABT5HH13_9CAUL</name>
<proteinExistence type="inferred from homology"/>
<keyword evidence="3" id="KW-1003">Cell membrane</keyword>
<comment type="caution">
    <text evidence="9">The sequence shown here is derived from an EMBL/GenBank/DDBJ whole genome shotgun (WGS) entry which is preliminary data.</text>
</comment>
<dbReference type="InterPro" id="IPR005769">
    <property type="entry name" value="PhnE/PtxC"/>
</dbReference>
<dbReference type="CDD" id="cd06261">
    <property type="entry name" value="TM_PBP2"/>
    <property type="match status" value="1"/>
</dbReference>
<comment type="subcellular location">
    <subcellularLocation>
        <location evidence="1 7">Cell membrane</location>
        <topology evidence="1 7">Multi-pass membrane protein</topology>
    </subcellularLocation>
</comment>
<keyword evidence="2 7" id="KW-0813">Transport</keyword>
<dbReference type="InterPro" id="IPR000515">
    <property type="entry name" value="MetI-like"/>
</dbReference>
<protein>
    <submittedName>
        <fullName evidence="9">Phosphonate ABC transporter, permease protein PhnE</fullName>
    </submittedName>
</protein>
<dbReference type="InterPro" id="IPR035906">
    <property type="entry name" value="MetI-like_sf"/>
</dbReference>
<feature type="transmembrane region" description="Helical" evidence="7">
    <location>
        <begin position="199"/>
        <end position="222"/>
    </location>
</feature>
<dbReference type="Pfam" id="PF00528">
    <property type="entry name" value="BPD_transp_1"/>
    <property type="match status" value="1"/>
</dbReference>
<dbReference type="Proteomes" id="UP001218579">
    <property type="component" value="Unassembled WGS sequence"/>
</dbReference>